<protein>
    <submittedName>
        <fullName evidence="4">Uncharacterized protein</fullName>
    </submittedName>
</protein>
<dbReference type="InterPro" id="IPR015943">
    <property type="entry name" value="WD40/YVTN_repeat-like_dom_sf"/>
</dbReference>
<dbReference type="PROSITE" id="PS50294">
    <property type="entry name" value="WD_REPEATS_REGION"/>
    <property type="match status" value="1"/>
</dbReference>
<keyword evidence="5" id="KW-1185">Reference proteome</keyword>
<reference evidence="5" key="1">
    <citation type="journal article" date="2017" name="Genome Biol.">
        <title>Comparative genomics reveals high biological diversity and specific adaptations in the industrially and medically important fungal genus Aspergillus.</title>
        <authorList>
            <person name="de Vries R.P."/>
            <person name="Riley R."/>
            <person name="Wiebenga A."/>
            <person name="Aguilar-Osorio G."/>
            <person name="Amillis S."/>
            <person name="Uchima C.A."/>
            <person name="Anderluh G."/>
            <person name="Asadollahi M."/>
            <person name="Askin M."/>
            <person name="Barry K."/>
            <person name="Battaglia E."/>
            <person name="Bayram O."/>
            <person name="Benocci T."/>
            <person name="Braus-Stromeyer S.A."/>
            <person name="Caldana C."/>
            <person name="Canovas D."/>
            <person name="Cerqueira G.C."/>
            <person name="Chen F."/>
            <person name="Chen W."/>
            <person name="Choi C."/>
            <person name="Clum A."/>
            <person name="Dos Santos R.A."/>
            <person name="Damasio A.R."/>
            <person name="Diallinas G."/>
            <person name="Emri T."/>
            <person name="Fekete E."/>
            <person name="Flipphi M."/>
            <person name="Freyberg S."/>
            <person name="Gallo A."/>
            <person name="Gournas C."/>
            <person name="Habgood R."/>
            <person name="Hainaut M."/>
            <person name="Harispe M.L."/>
            <person name="Henrissat B."/>
            <person name="Hilden K.S."/>
            <person name="Hope R."/>
            <person name="Hossain A."/>
            <person name="Karabika E."/>
            <person name="Karaffa L."/>
            <person name="Karanyi Z."/>
            <person name="Krasevec N."/>
            <person name="Kuo A."/>
            <person name="Kusch H."/>
            <person name="LaButti K."/>
            <person name="Lagendijk E.L."/>
            <person name="Lapidus A."/>
            <person name="Levasseur A."/>
            <person name="Lindquist E."/>
            <person name="Lipzen A."/>
            <person name="Logrieco A.F."/>
            <person name="MacCabe A."/>
            <person name="Maekelae M.R."/>
            <person name="Malavazi I."/>
            <person name="Melin P."/>
            <person name="Meyer V."/>
            <person name="Mielnichuk N."/>
            <person name="Miskei M."/>
            <person name="Molnar A.P."/>
            <person name="Mule G."/>
            <person name="Ngan C.Y."/>
            <person name="Orejas M."/>
            <person name="Orosz E."/>
            <person name="Ouedraogo J.P."/>
            <person name="Overkamp K.M."/>
            <person name="Park H.-S."/>
            <person name="Perrone G."/>
            <person name="Piumi F."/>
            <person name="Punt P.J."/>
            <person name="Ram A.F."/>
            <person name="Ramon A."/>
            <person name="Rauscher S."/>
            <person name="Record E."/>
            <person name="Riano-Pachon D.M."/>
            <person name="Robert V."/>
            <person name="Roehrig J."/>
            <person name="Ruller R."/>
            <person name="Salamov A."/>
            <person name="Salih N.S."/>
            <person name="Samson R.A."/>
            <person name="Sandor E."/>
            <person name="Sanguinetti M."/>
            <person name="Schuetze T."/>
            <person name="Sepcic K."/>
            <person name="Shelest E."/>
            <person name="Sherlock G."/>
            <person name="Sophianopoulou V."/>
            <person name="Squina F.M."/>
            <person name="Sun H."/>
            <person name="Susca A."/>
            <person name="Todd R.B."/>
            <person name="Tsang A."/>
            <person name="Unkles S.E."/>
            <person name="van de Wiele N."/>
            <person name="van Rossen-Uffink D."/>
            <person name="Oliveira J.V."/>
            <person name="Vesth T.C."/>
            <person name="Visser J."/>
            <person name="Yu J.-H."/>
            <person name="Zhou M."/>
            <person name="Andersen M.R."/>
            <person name="Archer D.B."/>
            <person name="Baker S.E."/>
            <person name="Benoit I."/>
            <person name="Brakhage A.A."/>
            <person name="Braus G.H."/>
            <person name="Fischer R."/>
            <person name="Frisvad J.C."/>
            <person name="Goldman G.H."/>
            <person name="Houbraken J."/>
            <person name="Oakley B."/>
            <person name="Pocsi I."/>
            <person name="Scazzocchio C."/>
            <person name="Seiboth B."/>
            <person name="vanKuyk P.A."/>
            <person name="Wortman J."/>
            <person name="Dyer P.S."/>
            <person name="Grigoriev I.V."/>
        </authorList>
    </citation>
    <scope>NUCLEOTIDE SEQUENCE [LARGE SCALE GENOMIC DNA]</scope>
    <source>
        <strain evidence="5">CBS 516.65</strain>
    </source>
</reference>
<name>A0A1L9VHR7_ASPGL</name>
<evidence type="ECO:0000256" key="3">
    <source>
        <dbReference type="PROSITE-ProRule" id="PRU00221"/>
    </source>
</evidence>
<dbReference type="SMART" id="SM00320">
    <property type="entry name" value="WD40"/>
    <property type="match status" value="4"/>
</dbReference>
<dbReference type="PROSITE" id="PS00678">
    <property type="entry name" value="WD_REPEATS_1"/>
    <property type="match status" value="1"/>
</dbReference>
<evidence type="ECO:0000256" key="2">
    <source>
        <dbReference type="ARBA" id="ARBA00022737"/>
    </source>
</evidence>
<evidence type="ECO:0000256" key="1">
    <source>
        <dbReference type="ARBA" id="ARBA00022574"/>
    </source>
</evidence>
<feature type="repeat" description="WD" evidence="3">
    <location>
        <begin position="187"/>
        <end position="228"/>
    </location>
</feature>
<evidence type="ECO:0000313" key="4">
    <source>
        <dbReference type="EMBL" id="OJJ83405.1"/>
    </source>
</evidence>
<dbReference type="Pfam" id="PF00400">
    <property type="entry name" value="WD40"/>
    <property type="match status" value="3"/>
</dbReference>
<gene>
    <name evidence="4" type="ORF">ASPGLDRAFT_47952</name>
</gene>
<dbReference type="PRINTS" id="PR00320">
    <property type="entry name" value="GPROTEINBRPT"/>
</dbReference>
<feature type="repeat" description="WD" evidence="3">
    <location>
        <begin position="156"/>
        <end position="187"/>
    </location>
</feature>
<dbReference type="RefSeq" id="XP_022400103.1">
    <property type="nucleotide sequence ID" value="XM_022546786.1"/>
</dbReference>
<evidence type="ECO:0000313" key="5">
    <source>
        <dbReference type="Proteomes" id="UP000184300"/>
    </source>
</evidence>
<keyword evidence="2" id="KW-0677">Repeat</keyword>
<dbReference type="STRING" id="1160497.A0A1L9VHR7"/>
<organism evidence="4 5">
    <name type="scientific">Aspergillus glaucus CBS 516.65</name>
    <dbReference type="NCBI Taxonomy" id="1160497"/>
    <lineage>
        <taxon>Eukaryota</taxon>
        <taxon>Fungi</taxon>
        <taxon>Dikarya</taxon>
        <taxon>Ascomycota</taxon>
        <taxon>Pezizomycotina</taxon>
        <taxon>Eurotiomycetes</taxon>
        <taxon>Eurotiomycetidae</taxon>
        <taxon>Eurotiales</taxon>
        <taxon>Aspergillaceae</taxon>
        <taxon>Aspergillus</taxon>
        <taxon>Aspergillus subgen. Aspergillus</taxon>
    </lineage>
</organism>
<dbReference type="InterPro" id="IPR020472">
    <property type="entry name" value="WD40_PAC1"/>
</dbReference>
<feature type="repeat" description="WD" evidence="3">
    <location>
        <begin position="103"/>
        <end position="144"/>
    </location>
</feature>
<dbReference type="VEuPathDB" id="FungiDB:ASPGLDRAFT_47952"/>
<dbReference type="GeneID" id="34463047"/>
<keyword evidence="1 3" id="KW-0853">WD repeat</keyword>
<dbReference type="Gene3D" id="2.130.10.10">
    <property type="entry name" value="YVTN repeat-like/Quinoprotein amine dehydrogenase"/>
    <property type="match status" value="2"/>
</dbReference>
<dbReference type="InterPro" id="IPR019775">
    <property type="entry name" value="WD40_repeat_CS"/>
</dbReference>
<sequence length="280" mass="31242">MVCNERDIWLSDTQSNIKNGPFKADSDDDPSVTFPPGRQELIMSVTCDQTTELWDIEANTVLATFDSEDRILSAALLPDNRKVAIAAYETMRLREGDAVLQTFAGHTDLILSATMSPDGRRLATASEDKTIRLWNVESEALTRRSATYPASMIELIVFSPDCRVVATTSADQDVTLWHIDTGTVLHTLRHSSDVYAIGFSPDGHHIATLTAYRMICLWDWRTGVKLSSYGAGSAQLNHFNEHYNTGPPVLRYSPNIQYDRQWILYDGKKVIMASSHVSAI</sequence>
<dbReference type="AlphaFoldDB" id="A0A1L9VHR7"/>
<dbReference type="InterPro" id="IPR011047">
    <property type="entry name" value="Quinoprotein_ADH-like_sf"/>
</dbReference>
<dbReference type="Proteomes" id="UP000184300">
    <property type="component" value="Unassembled WGS sequence"/>
</dbReference>
<dbReference type="PANTHER" id="PTHR19879:SF9">
    <property type="entry name" value="TRANSCRIPTION INITIATION FACTOR TFIID SUBUNIT 5"/>
    <property type="match status" value="1"/>
</dbReference>
<dbReference type="SUPFAM" id="SSF50998">
    <property type="entry name" value="Quinoprotein alcohol dehydrogenase-like"/>
    <property type="match status" value="1"/>
</dbReference>
<dbReference type="InterPro" id="IPR001680">
    <property type="entry name" value="WD40_rpt"/>
</dbReference>
<dbReference type="PROSITE" id="PS50082">
    <property type="entry name" value="WD_REPEATS_2"/>
    <property type="match status" value="3"/>
</dbReference>
<dbReference type="PANTHER" id="PTHR19879">
    <property type="entry name" value="TRANSCRIPTION INITIATION FACTOR TFIID"/>
    <property type="match status" value="1"/>
</dbReference>
<accession>A0A1L9VHR7</accession>
<dbReference type="OrthoDB" id="538223at2759"/>
<dbReference type="EMBL" id="KV878899">
    <property type="protein sequence ID" value="OJJ83405.1"/>
    <property type="molecule type" value="Genomic_DNA"/>
</dbReference>
<proteinExistence type="predicted"/>